<feature type="repeat" description="TPR" evidence="1">
    <location>
        <begin position="363"/>
        <end position="396"/>
    </location>
</feature>
<dbReference type="InterPro" id="IPR011990">
    <property type="entry name" value="TPR-like_helical_dom_sf"/>
</dbReference>
<dbReference type="PROSITE" id="PS50005">
    <property type="entry name" value="TPR"/>
    <property type="match status" value="7"/>
</dbReference>
<reference evidence="4" key="1">
    <citation type="journal article" date="2019" name="Int. J. Syst. Evol. Microbiol.">
        <title>The Global Catalogue of Microorganisms (GCM) 10K type strain sequencing project: providing services to taxonomists for standard genome sequencing and annotation.</title>
        <authorList>
            <consortium name="The Broad Institute Genomics Platform"/>
            <consortium name="The Broad Institute Genome Sequencing Center for Infectious Disease"/>
            <person name="Wu L."/>
            <person name="Ma J."/>
        </authorList>
    </citation>
    <scope>NUCLEOTIDE SEQUENCE [LARGE SCALE GENOMIC DNA]</scope>
    <source>
        <strain evidence="4">JCM 4087</strain>
    </source>
</reference>
<feature type="repeat" description="TPR" evidence="1">
    <location>
        <begin position="329"/>
        <end position="362"/>
    </location>
</feature>
<dbReference type="Pfam" id="PF13432">
    <property type="entry name" value="TPR_16"/>
    <property type="match status" value="2"/>
</dbReference>
<feature type="repeat" description="TPR" evidence="1">
    <location>
        <begin position="652"/>
        <end position="685"/>
    </location>
</feature>
<accession>A0ABW1EDB3</accession>
<dbReference type="EMBL" id="JBHSPH010000002">
    <property type="protein sequence ID" value="MFC5862339.1"/>
    <property type="molecule type" value="Genomic_DNA"/>
</dbReference>
<dbReference type="SUPFAM" id="SSF48452">
    <property type="entry name" value="TPR-like"/>
    <property type="match status" value="3"/>
</dbReference>
<comment type="caution">
    <text evidence="3">The sequence shown here is derived from an EMBL/GenBank/DDBJ whole genome shotgun (WGS) entry which is preliminary data.</text>
</comment>
<gene>
    <name evidence="3" type="ORF">ACFPT7_08555</name>
</gene>
<keyword evidence="1" id="KW-0802">TPR repeat</keyword>
<organism evidence="3 4">
    <name type="scientific">Acidicapsa dinghuensis</name>
    <dbReference type="NCBI Taxonomy" id="2218256"/>
    <lineage>
        <taxon>Bacteria</taxon>
        <taxon>Pseudomonadati</taxon>
        <taxon>Acidobacteriota</taxon>
        <taxon>Terriglobia</taxon>
        <taxon>Terriglobales</taxon>
        <taxon>Acidobacteriaceae</taxon>
        <taxon>Acidicapsa</taxon>
    </lineage>
</organism>
<proteinExistence type="predicted"/>
<dbReference type="Pfam" id="PF13181">
    <property type="entry name" value="TPR_8"/>
    <property type="match status" value="1"/>
</dbReference>
<dbReference type="InterPro" id="IPR019734">
    <property type="entry name" value="TPR_rpt"/>
</dbReference>
<name>A0ABW1EDB3_9BACT</name>
<dbReference type="Pfam" id="PF14559">
    <property type="entry name" value="TPR_19"/>
    <property type="match status" value="3"/>
</dbReference>
<feature type="compositionally biased region" description="Low complexity" evidence="2">
    <location>
        <begin position="68"/>
        <end position="93"/>
    </location>
</feature>
<dbReference type="PANTHER" id="PTHR12558:SF13">
    <property type="entry name" value="CELL DIVISION CYCLE PROTEIN 27 HOMOLOG"/>
    <property type="match status" value="1"/>
</dbReference>
<evidence type="ECO:0000256" key="1">
    <source>
        <dbReference type="PROSITE-ProRule" id="PRU00339"/>
    </source>
</evidence>
<dbReference type="Proteomes" id="UP001596091">
    <property type="component" value="Unassembled WGS sequence"/>
</dbReference>
<dbReference type="Gene3D" id="1.25.40.10">
    <property type="entry name" value="Tetratricopeptide repeat domain"/>
    <property type="match status" value="5"/>
</dbReference>
<feature type="region of interest" description="Disordered" evidence="2">
    <location>
        <begin position="68"/>
        <end position="99"/>
    </location>
</feature>
<protein>
    <submittedName>
        <fullName evidence="3">Tetratricopeptide repeat protein</fullName>
    </submittedName>
</protein>
<feature type="region of interest" description="Disordered" evidence="2">
    <location>
        <begin position="1"/>
        <end position="42"/>
    </location>
</feature>
<keyword evidence="4" id="KW-1185">Reference proteome</keyword>
<dbReference type="RefSeq" id="WP_263338827.1">
    <property type="nucleotide sequence ID" value="NZ_JAGSYH010000004.1"/>
</dbReference>
<dbReference type="SMART" id="SM00028">
    <property type="entry name" value="TPR"/>
    <property type="match status" value="13"/>
</dbReference>
<feature type="repeat" description="TPR" evidence="1">
    <location>
        <begin position="397"/>
        <end position="430"/>
    </location>
</feature>
<evidence type="ECO:0000256" key="2">
    <source>
        <dbReference type="SAM" id="MobiDB-lite"/>
    </source>
</evidence>
<evidence type="ECO:0000313" key="4">
    <source>
        <dbReference type="Proteomes" id="UP001596091"/>
    </source>
</evidence>
<evidence type="ECO:0000313" key="3">
    <source>
        <dbReference type="EMBL" id="MFC5862339.1"/>
    </source>
</evidence>
<feature type="repeat" description="TPR" evidence="1">
    <location>
        <begin position="295"/>
        <end position="328"/>
    </location>
</feature>
<dbReference type="PANTHER" id="PTHR12558">
    <property type="entry name" value="CELL DIVISION CYCLE 16,23,27"/>
    <property type="match status" value="1"/>
</dbReference>
<dbReference type="PROSITE" id="PS50293">
    <property type="entry name" value="TPR_REGION"/>
    <property type="match status" value="1"/>
</dbReference>
<feature type="repeat" description="TPR" evidence="1">
    <location>
        <begin position="112"/>
        <end position="145"/>
    </location>
</feature>
<feature type="repeat" description="TPR" evidence="1">
    <location>
        <begin position="583"/>
        <end position="616"/>
    </location>
</feature>
<sequence>MAAASRQPGKPIKTPQQSLSAEESMGQPKMTDLQHSESTTSPSQNLKWAIATAITATCLMPVAFAQSSSSTSQTPSKPATPPAQAKSAATTPSGNSGQTVDRASAYYHATLADSYEDMATNYGRPDYFARAIDEYKYALNADPNSSDLAIGLAGVYLRSGHISEAIQTAKDLIKKDDNDLEAHKLLGRIYLRSLGQQDSGDNSAPGAEMLNLAIAEFQKIVSLEPKSVEDHLLLGQLYTVKHDSTEAEAQFKAARDIEPASEEVVLSLARLYAESGDLKHATEIVESVPVDDRTTKEEYALGAAYEQLKQPKKAIAAYQRAIDMEPDNLDAAHALAQALLNDNQLDAALKEFKQLVDADPEDTSSLVRIAEIQRREGKYSEALTTIRQARTKDPNSLEAGYNEGLLLDVLGRYDDAITTYQKMVELTEHANGAYTAEEKSNRSIFLERLAAVYHEENKTTEAIATYQKMIDLGGEYAKRGYQGEVDTYRDAKMFDQATDVCRKAVAANPNDRDLKLLLAWELADTGKLDEGISITSSVLNGKPSDREVYLQISQMQARQKHWKEAEDALARAEPLAQKDEDKINVIFQKGSLAEQEKHYDQAEQYFHKVLEIDPNNAITLNNLGYMLADKTNRYQDALKYVRKAVELEPMNGAYLDSLGWIYFKMGEYESAEDNLRKAVERTSTDPTVHDHLGDLYEKTGRIRLAAAQWEISLSEFSKSAPADVEQSEVAKVQKKLEGARVKLAKQENISNDKNP</sequence>